<proteinExistence type="predicted"/>
<feature type="region of interest" description="Disordered" evidence="1">
    <location>
        <begin position="44"/>
        <end position="104"/>
    </location>
</feature>
<feature type="compositionally biased region" description="Pro residues" evidence="1">
    <location>
        <begin position="51"/>
        <end position="60"/>
    </location>
</feature>
<reference evidence="2" key="1">
    <citation type="submission" date="2020-07" db="EMBL/GenBank/DDBJ databases">
        <authorList>
            <person name="Lin J."/>
        </authorList>
    </citation>
    <scope>NUCLEOTIDE SEQUENCE</scope>
</reference>
<evidence type="ECO:0000313" key="2">
    <source>
        <dbReference type="EMBL" id="CAD1829200.1"/>
    </source>
</evidence>
<protein>
    <submittedName>
        <fullName evidence="2">Uncharacterized protein</fullName>
    </submittedName>
</protein>
<name>A0A6V7PEA1_ANACO</name>
<organism evidence="2">
    <name type="scientific">Ananas comosus var. bracteatus</name>
    <name type="common">red pineapple</name>
    <dbReference type="NCBI Taxonomy" id="296719"/>
    <lineage>
        <taxon>Eukaryota</taxon>
        <taxon>Viridiplantae</taxon>
        <taxon>Streptophyta</taxon>
        <taxon>Embryophyta</taxon>
        <taxon>Tracheophyta</taxon>
        <taxon>Spermatophyta</taxon>
        <taxon>Magnoliopsida</taxon>
        <taxon>Liliopsida</taxon>
        <taxon>Poales</taxon>
        <taxon>Bromeliaceae</taxon>
        <taxon>Bromelioideae</taxon>
        <taxon>Ananas</taxon>
    </lineage>
</organism>
<sequence>MADHSYRRAGLGSHQIGPLSFASLEPTIGPLHADWAAGPNRIAPDSLLLGPPVPTGPRPKPSLGSSRLSSSEPYSRSADFSVSADSSDLTPLDDVASNPPRTSSRLFNRAKDSVLRLAIIRKASLREGATSGLGYSARKLSVKKIREKSLRCGMNLSPAEVKEFQMSLSAGF</sequence>
<dbReference type="EMBL" id="LR862147">
    <property type="protein sequence ID" value="CAD1829200.1"/>
    <property type="molecule type" value="Genomic_DNA"/>
</dbReference>
<accession>A0A6V7PEA1</accession>
<evidence type="ECO:0000256" key="1">
    <source>
        <dbReference type="SAM" id="MobiDB-lite"/>
    </source>
</evidence>
<feature type="compositionally biased region" description="Low complexity" evidence="1">
    <location>
        <begin position="61"/>
        <end position="88"/>
    </location>
</feature>
<gene>
    <name evidence="2" type="ORF">CB5_LOCUS12411</name>
</gene>
<dbReference type="AlphaFoldDB" id="A0A6V7PEA1"/>